<organism evidence="3 4">
    <name type="scientific">Streptantibioticus ferralitis</name>
    <dbReference type="NCBI Taxonomy" id="236510"/>
    <lineage>
        <taxon>Bacteria</taxon>
        <taxon>Bacillati</taxon>
        <taxon>Actinomycetota</taxon>
        <taxon>Actinomycetes</taxon>
        <taxon>Kitasatosporales</taxon>
        <taxon>Streptomycetaceae</taxon>
        <taxon>Streptantibioticus</taxon>
    </lineage>
</organism>
<keyword evidence="1" id="KW-0238">DNA-binding</keyword>
<proteinExistence type="predicted"/>
<dbReference type="InterPro" id="IPR010982">
    <property type="entry name" value="Lambda_DNA-bd_dom_sf"/>
</dbReference>
<dbReference type="CDD" id="cd00093">
    <property type="entry name" value="HTH_XRE"/>
    <property type="match status" value="2"/>
</dbReference>
<dbReference type="InterPro" id="IPR001387">
    <property type="entry name" value="Cro/C1-type_HTH"/>
</dbReference>
<dbReference type="Proteomes" id="UP001220022">
    <property type="component" value="Unassembled WGS sequence"/>
</dbReference>
<keyword evidence="4" id="KW-1185">Reference proteome</keyword>
<sequence>MPPRQFDGHRVRAVRRAAGLRQADLASALGLSKTPIVDWEDGKAAPHPDRLPAVAKALKQDIDTLFPRLSPPDLSDLRADAGYTQAQAAKALGIHRPPLSNAENGKRRLPADLMPRVADLYEVSLEEMEAAQDRSFGILTSTPHITDQTPRTLPEKIRFLLDNRRQVTDEAIASAINDKARAEVIKPATVKALRTEDLAAGKALEGLPTAAVFEGLSEAFGVPPFFFQSGEEIEAQLMERLRFLSLIRSEGVRVAARGAHKGISSDMLATVSELILRETTEPNTDRQ</sequence>
<protein>
    <submittedName>
        <fullName evidence="3">Helix-turn-helix transcriptional regulator</fullName>
    </submittedName>
</protein>
<evidence type="ECO:0000256" key="1">
    <source>
        <dbReference type="ARBA" id="ARBA00023125"/>
    </source>
</evidence>
<dbReference type="PANTHER" id="PTHR46558:SF4">
    <property type="entry name" value="DNA-BIDING PHAGE PROTEIN"/>
    <property type="match status" value="1"/>
</dbReference>
<reference evidence="3 4" key="1">
    <citation type="submission" date="2023-03" db="EMBL/GenBank/DDBJ databases">
        <title>Draft genome sequence of type strain Streptomyces ferralitis JCM 14344.</title>
        <authorList>
            <person name="Klaysubun C."/>
            <person name="Duangmal K."/>
        </authorList>
    </citation>
    <scope>NUCLEOTIDE SEQUENCE [LARGE SCALE GENOMIC DNA]</scope>
    <source>
        <strain evidence="3 4">JCM 14344</strain>
    </source>
</reference>
<dbReference type="RefSeq" id="WP_275815998.1">
    <property type="nucleotide sequence ID" value="NZ_BAAANM010000022.1"/>
</dbReference>
<name>A0ABT5Z1S1_9ACTN</name>
<dbReference type="PANTHER" id="PTHR46558">
    <property type="entry name" value="TRACRIPTIONAL REGULATORY PROTEIN-RELATED-RELATED"/>
    <property type="match status" value="1"/>
</dbReference>
<dbReference type="SUPFAM" id="SSF47413">
    <property type="entry name" value="lambda repressor-like DNA-binding domains"/>
    <property type="match status" value="2"/>
</dbReference>
<dbReference type="EMBL" id="JARHTQ010000011">
    <property type="protein sequence ID" value="MDF2257713.1"/>
    <property type="molecule type" value="Genomic_DNA"/>
</dbReference>
<dbReference type="Pfam" id="PF13560">
    <property type="entry name" value="HTH_31"/>
    <property type="match status" value="2"/>
</dbReference>
<dbReference type="Gene3D" id="1.10.260.40">
    <property type="entry name" value="lambda repressor-like DNA-binding domains"/>
    <property type="match status" value="3"/>
</dbReference>
<feature type="domain" description="HTH cro/C1-type" evidence="2">
    <location>
        <begin position="11"/>
        <end position="65"/>
    </location>
</feature>
<dbReference type="PROSITE" id="PS50943">
    <property type="entry name" value="HTH_CROC1"/>
    <property type="match status" value="2"/>
</dbReference>
<evidence type="ECO:0000313" key="3">
    <source>
        <dbReference type="EMBL" id="MDF2257713.1"/>
    </source>
</evidence>
<dbReference type="SMART" id="SM00530">
    <property type="entry name" value="HTH_XRE"/>
    <property type="match status" value="2"/>
</dbReference>
<evidence type="ECO:0000313" key="4">
    <source>
        <dbReference type="Proteomes" id="UP001220022"/>
    </source>
</evidence>
<feature type="domain" description="HTH cro/C1-type" evidence="2">
    <location>
        <begin position="74"/>
        <end position="128"/>
    </location>
</feature>
<evidence type="ECO:0000259" key="2">
    <source>
        <dbReference type="PROSITE" id="PS50943"/>
    </source>
</evidence>
<gene>
    <name evidence="3" type="ORF">P2L57_18915</name>
</gene>
<accession>A0ABT5Z1S1</accession>
<comment type="caution">
    <text evidence="3">The sequence shown here is derived from an EMBL/GenBank/DDBJ whole genome shotgun (WGS) entry which is preliminary data.</text>
</comment>